<dbReference type="GO" id="GO:0005783">
    <property type="term" value="C:endoplasmic reticulum"/>
    <property type="evidence" value="ECO:0007669"/>
    <property type="project" value="TreeGrafter"/>
</dbReference>
<dbReference type="GeneID" id="63807931"/>
<dbReference type="PANTHER" id="PTHR43272">
    <property type="entry name" value="LONG-CHAIN-FATTY-ACID--COA LIGASE"/>
    <property type="match status" value="1"/>
</dbReference>
<reference evidence="4 5" key="1">
    <citation type="submission" date="2016-07" db="EMBL/GenBank/DDBJ databases">
        <title>Pervasive Adenine N6-methylation of Active Genes in Fungi.</title>
        <authorList>
            <consortium name="DOE Joint Genome Institute"/>
            <person name="Mondo S.J."/>
            <person name="Dannebaum R.O."/>
            <person name="Kuo R.C."/>
            <person name="Labutti K."/>
            <person name="Haridas S."/>
            <person name="Kuo A."/>
            <person name="Salamov A."/>
            <person name="Ahrendt S.R."/>
            <person name="Lipzen A."/>
            <person name="Sullivan W."/>
            <person name="Andreopoulos W.B."/>
            <person name="Clum A."/>
            <person name="Lindquist E."/>
            <person name="Daum C."/>
            <person name="Ramamoorthy G.K."/>
            <person name="Gryganskyi A."/>
            <person name="Culley D."/>
            <person name="Magnuson J.K."/>
            <person name="James T.Y."/>
            <person name="O'Malley M.A."/>
            <person name="Stajich J.E."/>
            <person name="Spatafora J.W."/>
            <person name="Visel A."/>
            <person name="Grigoriev I.V."/>
        </authorList>
    </citation>
    <scope>NUCLEOTIDE SEQUENCE [LARGE SCALE GENOMIC DNA]</scope>
    <source>
        <strain evidence="4 5">ATCC 12442</strain>
    </source>
</reference>
<dbReference type="GO" id="GO:0016020">
    <property type="term" value="C:membrane"/>
    <property type="evidence" value="ECO:0007669"/>
    <property type="project" value="TreeGrafter"/>
</dbReference>
<dbReference type="Gene3D" id="3.40.50.12780">
    <property type="entry name" value="N-terminal domain of ligase-like"/>
    <property type="match status" value="2"/>
</dbReference>
<comment type="caution">
    <text evidence="4">The sequence shown here is derived from an EMBL/GenBank/DDBJ whole genome shotgun (WGS) entry which is preliminary data.</text>
</comment>
<organism evidence="4 5">
    <name type="scientific">Linderina pennispora</name>
    <dbReference type="NCBI Taxonomy" id="61395"/>
    <lineage>
        <taxon>Eukaryota</taxon>
        <taxon>Fungi</taxon>
        <taxon>Fungi incertae sedis</taxon>
        <taxon>Zoopagomycota</taxon>
        <taxon>Kickxellomycotina</taxon>
        <taxon>Kickxellomycetes</taxon>
        <taxon>Kickxellales</taxon>
        <taxon>Kickxellaceae</taxon>
        <taxon>Linderina</taxon>
    </lineage>
</organism>
<dbReference type="AlphaFoldDB" id="A0A1Y1WG69"/>
<dbReference type="STRING" id="61395.A0A1Y1WG69"/>
<evidence type="ECO:0000313" key="5">
    <source>
        <dbReference type="Proteomes" id="UP000193922"/>
    </source>
</evidence>
<evidence type="ECO:0000313" key="4">
    <source>
        <dbReference type="EMBL" id="ORX72472.1"/>
    </source>
</evidence>
<evidence type="ECO:0000259" key="3">
    <source>
        <dbReference type="Pfam" id="PF00501"/>
    </source>
</evidence>
<dbReference type="OrthoDB" id="1700726at2759"/>
<evidence type="ECO:0000256" key="1">
    <source>
        <dbReference type="ARBA" id="ARBA00022741"/>
    </source>
</evidence>
<dbReference type="Pfam" id="PF00501">
    <property type="entry name" value="AMP-binding"/>
    <property type="match status" value="1"/>
</dbReference>
<dbReference type="InterPro" id="IPR042099">
    <property type="entry name" value="ANL_N_sf"/>
</dbReference>
<keyword evidence="2" id="KW-0067">ATP-binding</keyword>
<dbReference type="RefSeq" id="XP_040745896.1">
    <property type="nucleotide sequence ID" value="XM_040891283.1"/>
</dbReference>
<protein>
    <submittedName>
        <fullName evidence="4">Acetyl-CoA synthetase-like protein</fullName>
    </submittedName>
</protein>
<proteinExistence type="predicted"/>
<sequence length="524" mass="58096">MYPTALSSIEVLNSPAIAGETKPRIAANRTDGMKNAGEAAEFLGHRPVASDGSFGDYKWFTYRQVLDKAQCIGSGMSKMGIKPQECIGIFSPNRIEWSFTEHATYMYNIVSTEMRLVFVAPEKLDTMLGIWDDIPTSAKSAIDSLSEDRSVLTLTELEAAGKQDDLAPMPETPAGLDDPCTICYTSGTTGLPKGVVLSHMNFLSVVGSFKERMRIGQVLKVCVGCRIGYGCGDIRKILDDINALKPSIMVGVPRIFNRIHDQVWAQSVREKFGGNIRLIISGSAPISHDVMDFLRIAFSTTVYEGYGLTETTGPCGMTVISEMRAGNVGCTFGNCAYKLVSVPEMEYTVDDMPYPRGEICVKGHNVFTQYYKRPDLTAEAFDEHGFLRTGDIGQFDDLGNLVIGEYVAPERIENSQLVGVMVPNEEFLRREITESKELAHLEGKDLKDICADKTASDYLCRTINSWGRKSDLKGYEIPKNIHLESVPFTIENNLLTPTLKIKRADAKKLYKDILDRLYAELTKN</sequence>
<dbReference type="SUPFAM" id="SSF56801">
    <property type="entry name" value="Acetyl-CoA synthetase-like"/>
    <property type="match status" value="1"/>
</dbReference>
<dbReference type="GO" id="GO:0004467">
    <property type="term" value="F:long-chain fatty acid-CoA ligase activity"/>
    <property type="evidence" value="ECO:0007669"/>
    <property type="project" value="TreeGrafter"/>
</dbReference>
<evidence type="ECO:0000256" key="2">
    <source>
        <dbReference type="ARBA" id="ARBA00022840"/>
    </source>
</evidence>
<dbReference type="PROSITE" id="PS00455">
    <property type="entry name" value="AMP_BINDING"/>
    <property type="match status" value="1"/>
</dbReference>
<dbReference type="Proteomes" id="UP000193922">
    <property type="component" value="Unassembled WGS sequence"/>
</dbReference>
<dbReference type="InterPro" id="IPR020845">
    <property type="entry name" value="AMP-binding_CS"/>
</dbReference>
<gene>
    <name evidence="4" type="ORF">DL89DRAFT_321491</name>
</gene>
<name>A0A1Y1WG69_9FUNG</name>
<accession>A0A1Y1WG69</accession>
<keyword evidence="5" id="KW-1185">Reference proteome</keyword>
<dbReference type="EMBL" id="MCFD01000003">
    <property type="protein sequence ID" value="ORX72472.1"/>
    <property type="molecule type" value="Genomic_DNA"/>
</dbReference>
<dbReference type="PANTHER" id="PTHR43272:SF33">
    <property type="entry name" value="AMP-BINDING DOMAIN-CONTAINING PROTEIN-RELATED"/>
    <property type="match status" value="1"/>
</dbReference>
<keyword evidence="1" id="KW-0547">Nucleotide-binding</keyword>
<dbReference type="GO" id="GO:0005524">
    <property type="term" value="F:ATP binding"/>
    <property type="evidence" value="ECO:0007669"/>
    <property type="project" value="UniProtKB-KW"/>
</dbReference>
<feature type="domain" description="AMP-dependent synthetase/ligase" evidence="3">
    <location>
        <begin position="46"/>
        <end position="371"/>
    </location>
</feature>
<dbReference type="InterPro" id="IPR000873">
    <property type="entry name" value="AMP-dep_synth/lig_dom"/>
</dbReference>